<dbReference type="Gene3D" id="3.50.50.60">
    <property type="entry name" value="FAD/NAD(P)-binding domain"/>
    <property type="match status" value="2"/>
</dbReference>
<dbReference type="NCBIfam" id="TIGR00136">
    <property type="entry name" value="mnmG_gidA"/>
    <property type="match status" value="1"/>
</dbReference>
<dbReference type="Pfam" id="PF21680">
    <property type="entry name" value="GIDA_C_1st"/>
    <property type="match status" value="1"/>
</dbReference>
<dbReference type="Proteomes" id="UP000094969">
    <property type="component" value="Chromosome"/>
</dbReference>
<evidence type="ECO:0000256" key="5">
    <source>
        <dbReference type="ARBA" id="ARBA00022630"/>
    </source>
</evidence>
<evidence type="ECO:0000256" key="8">
    <source>
        <dbReference type="ARBA" id="ARBA00023027"/>
    </source>
</evidence>
<evidence type="ECO:0000256" key="10">
    <source>
        <dbReference type="ARBA" id="ARBA00031800"/>
    </source>
</evidence>
<dbReference type="FunFam" id="3.50.50.60:FF:000082">
    <property type="entry name" value="protein MTO1 homolog, mitochondrial isoform X1"/>
    <property type="match status" value="1"/>
</dbReference>
<dbReference type="Gene3D" id="1.10.150.570">
    <property type="entry name" value="GidA associated domain, C-terminal subdomain"/>
    <property type="match status" value="1"/>
</dbReference>
<dbReference type="PANTHER" id="PTHR11806:SF0">
    <property type="entry name" value="PROTEIN MTO1 HOMOLOG, MITOCHONDRIAL"/>
    <property type="match status" value="1"/>
</dbReference>
<dbReference type="FunFam" id="3.50.50.60:FF:000002">
    <property type="entry name" value="tRNA uridine 5-carboxymethylaminomethyl modification enzyme MnmG"/>
    <property type="match status" value="1"/>
</dbReference>
<evidence type="ECO:0000256" key="9">
    <source>
        <dbReference type="ARBA" id="ARBA00025948"/>
    </source>
</evidence>
<reference evidence="13 14" key="1">
    <citation type="journal article" date="2015" name="Antonie Van Leeuwenhoek">
        <title>Bosea vaviloviae sp. nov., a new species of slow-growing rhizobia isolated from nodules of the relict species Vavilovia formosa (Stev.) Fed.</title>
        <authorList>
            <person name="Safronova V.I."/>
            <person name="Kuznetsova I.G."/>
            <person name="Sazanova A.L."/>
            <person name="Kimeklis A.K."/>
            <person name="Belimov A.A."/>
            <person name="Andronov E.E."/>
            <person name="Pinaev A.G."/>
            <person name="Chizhevskaya E.P."/>
            <person name="Pukhaev A.R."/>
            <person name="Popov K.P."/>
            <person name="Willems A."/>
            <person name="Tikhonovich I.A."/>
        </authorList>
    </citation>
    <scope>NUCLEOTIDE SEQUENCE [LARGE SCALE GENOMIC DNA]</scope>
    <source>
        <strain evidence="13 14">Vaf18</strain>
    </source>
</reference>
<gene>
    <name evidence="11" type="primary">mnmG</name>
    <name evidence="11" type="synonym">gidA</name>
    <name evidence="13" type="ORF">BHK69_04595</name>
</gene>
<dbReference type="InterPro" id="IPR049312">
    <property type="entry name" value="GIDA_C_N"/>
</dbReference>
<evidence type="ECO:0000259" key="12">
    <source>
        <dbReference type="SMART" id="SM01228"/>
    </source>
</evidence>
<comment type="cofactor">
    <cofactor evidence="1 11">
        <name>FAD</name>
        <dbReference type="ChEBI" id="CHEBI:57692"/>
    </cofactor>
</comment>
<evidence type="ECO:0000256" key="11">
    <source>
        <dbReference type="HAMAP-Rule" id="MF_00129"/>
    </source>
</evidence>
<organism evidence="13 14">
    <name type="scientific">Bosea vaviloviae</name>
    <dbReference type="NCBI Taxonomy" id="1526658"/>
    <lineage>
        <taxon>Bacteria</taxon>
        <taxon>Pseudomonadati</taxon>
        <taxon>Pseudomonadota</taxon>
        <taxon>Alphaproteobacteria</taxon>
        <taxon>Hyphomicrobiales</taxon>
        <taxon>Boseaceae</taxon>
        <taxon>Bosea</taxon>
    </lineage>
</organism>
<dbReference type="InterPro" id="IPR044920">
    <property type="entry name" value="MnmG_C_subdom_sf"/>
</dbReference>
<keyword evidence="14" id="KW-1185">Reference proteome</keyword>
<feature type="binding site" evidence="11">
    <location>
        <position position="372"/>
    </location>
    <ligand>
        <name>FAD</name>
        <dbReference type="ChEBI" id="CHEBI:57692"/>
    </ligand>
</feature>
<dbReference type="InterPro" id="IPR047001">
    <property type="entry name" value="MnmG_C_subdom"/>
</dbReference>
<evidence type="ECO:0000256" key="6">
    <source>
        <dbReference type="ARBA" id="ARBA00022694"/>
    </source>
</evidence>
<keyword evidence="6 11" id="KW-0819">tRNA processing</keyword>
<comment type="function">
    <text evidence="2 11">NAD-binding protein involved in the addition of a carboxymethylaminomethyl (cmnm) group at the wobble position (U34) of certain tRNAs, forming tRNA-cmnm(5)s(2)U34.</text>
</comment>
<evidence type="ECO:0000313" key="14">
    <source>
        <dbReference type="Proteomes" id="UP000094969"/>
    </source>
</evidence>
<dbReference type="AlphaFoldDB" id="A0A1D7TXL2"/>
<feature type="binding site" evidence="11">
    <location>
        <position position="183"/>
    </location>
    <ligand>
        <name>FAD</name>
        <dbReference type="ChEBI" id="CHEBI:57692"/>
    </ligand>
</feature>
<proteinExistence type="inferred from homology"/>
<dbReference type="Gene3D" id="1.10.10.1800">
    <property type="entry name" value="tRNA uridine 5-carboxymethylaminomethyl modification enzyme MnmG/GidA"/>
    <property type="match status" value="1"/>
</dbReference>
<dbReference type="OrthoDB" id="9815560at2"/>
<keyword evidence="7 11" id="KW-0274">FAD</keyword>
<evidence type="ECO:0000256" key="1">
    <source>
        <dbReference type="ARBA" id="ARBA00001974"/>
    </source>
</evidence>
<keyword evidence="5 11" id="KW-0285">Flavoprotein</keyword>
<dbReference type="KEGG" id="bvv:BHK69_04595"/>
<dbReference type="InterPro" id="IPR040131">
    <property type="entry name" value="MnmG_N"/>
</dbReference>
<dbReference type="PROSITE" id="PS01281">
    <property type="entry name" value="GIDA_2"/>
    <property type="match status" value="1"/>
</dbReference>
<dbReference type="PROSITE" id="PS01280">
    <property type="entry name" value="GIDA_1"/>
    <property type="match status" value="1"/>
</dbReference>
<dbReference type="EMBL" id="CP017147">
    <property type="protein sequence ID" value="AOO79856.1"/>
    <property type="molecule type" value="Genomic_DNA"/>
</dbReference>
<comment type="similarity">
    <text evidence="3 11">Belongs to the MnmG family.</text>
</comment>
<dbReference type="SMART" id="SM01228">
    <property type="entry name" value="GIDA_assoc_3"/>
    <property type="match status" value="1"/>
</dbReference>
<sequence length="630" mass="68340">MSLPVVETRYDVIVVGGGHAGAEAASAAARLGARAALITHRPETIGVMSCNPAIGGLGKGHLVREIDALDGVMARAADRAGIQFRMLNRRKGPAVRGPRAQADRKLYRLAVQDLLAEQGNLDIVTGEVFDIEIGNGQVNAVILADGRRFATGTVVLTTGTFLRGLIHIGEAKIPAGRVDEAPSLGLSATLERHGFPLGRLKTGTPPRLDGRTIDWAALEMQAGDDPPEPFSALTTAITTPQISCGITRTTLATHDLIRANLHRAPMFSGQIEGRGPRYCPSIEDKVGRFGDRDGHQIFLEPEGLDDDTVYPNGISTSLPEDVQLGVLKTIPGLERATMLRPGYAIEYDFVDPRALKNTLETRAVRGLFLAGQINGTTGYEEAGAQGLFAGLNAARRASGAEPTVFERTTSYIGVLVDDLVTRGVTEPYRMFTSRAEFRLSLRVDNADERLTPRGMELGLVSSLRRDHFEARRTAIARLQARLKDVWVTPQQAEGAGIHLNRDGLRRSAYQLLSYPDIDYESLATIWPDLADYDPSVVSRVTADAVYSVYLDRQSAEIQAHKRDQALKVPEDLDLDEISGLSNEIKLKLNAERPADLAQAARIEGMTPAALTLLAAHARRGRRQRAPEPIA</sequence>
<dbReference type="Pfam" id="PF01134">
    <property type="entry name" value="GIDA"/>
    <property type="match status" value="1"/>
</dbReference>
<dbReference type="GO" id="GO:0050660">
    <property type="term" value="F:flavin adenine dinucleotide binding"/>
    <property type="evidence" value="ECO:0007669"/>
    <property type="project" value="UniProtKB-UniRule"/>
</dbReference>
<dbReference type="HAMAP" id="MF_00129">
    <property type="entry name" value="MnmG_GidA"/>
    <property type="match status" value="1"/>
</dbReference>
<dbReference type="GO" id="GO:0005829">
    <property type="term" value="C:cytosol"/>
    <property type="evidence" value="ECO:0007669"/>
    <property type="project" value="TreeGrafter"/>
</dbReference>
<feature type="binding site" evidence="11">
    <location>
        <begin position="275"/>
        <end position="289"/>
    </location>
    <ligand>
        <name>NAD(+)</name>
        <dbReference type="ChEBI" id="CHEBI:57540"/>
    </ligand>
</feature>
<keyword evidence="8 11" id="KW-0520">NAD</keyword>
<evidence type="ECO:0000256" key="3">
    <source>
        <dbReference type="ARBA" id="ARBA00007653"/>
    </source>
</evidence>
<feature type="binding site" evidence="11">
    <location>
        <position position="128"/>
    </location>
    <ligand>
        <name>FAD</name>
        <dbReference type="ChEBI" id="CHEBI:57692"/>
    </ligand>
</feature>
<feature type="binding site" evidence="11">
    <location>
        <begin position="16"/>
        <end position="21"/>
    </location>
    <ligand>
        <name>FAD</name>
        <dbReference type="ChEBI" id="CHEBI:57692"/>
    </ligand>
</feature>
<dbReference type="InterPro" id="IPR026904">
    <property type="entry name" value="MnmG_C"/>
</dbReference>
<protein>
    <recommendedName>
        <fullName evidence="4 11">tRNA uridine 5-carboxymethylaminomethyl modification enzyme MnmG</fullName>
    </recommendedName>
    <alternativeName>
        <fullName evidence="10 11">Glucose-inhibited division protein A</fullName>
    </alternativeName>
</protein>
<dbReference type="PRINTS" id="PR00411">
    <property type="entry name" value="PNDRDTASEI"/>
</dbReference>
<keyword evidence="11" id="KW-0963">Cytoplasm</keyword>
<comment type="subcellular location">
    <subcellularLocation>
        <location evidence="11">Cytoplasm</location>
    </subcellularLocation>
</comment>
<dbReference type="InterPro" id="IPR020595">
    <property type="entry name" value="MnmG-rel_CS"/>
</dbReference>
<dbReference type="InterPro" id="IPR002218">
    <property type="entry name" value="MnmG-rel"/>
</dbReference>
<dbReference type="Pfam" id="PF13932">
    <property type="entry name" value="SAM_GIDA_C"/>
    <property type="match status" value="1"/>
</dbReference>
<dbReference type="InterPro" id="IPR036188">
    <property type="entry name" value="FAD/NAD-bd_sf"/>
</dbReference>
<dbReference type="InterPro" id="IPR004416">
    <property type="entry name" value="MnmG"/>
</dbReference>
<comment type="subunit">
    <text evidence="9 11">Homodimer. Heterotetramer of two MnmE and two MnmG subunits.</text>
</comment>
<evidence type="ECO:0000256" key="4">
    <source>
        <dbReference type="ARBA" id="ARBA00020461"/>
    </source>
</evidence>
<evidence type="ECO:0000256" key="2">
    <source>
        <dbReference type="ARBA" id="ARBA00003717"/>
    </source>
</evidence>
<feature type="domain" description="tRNA uridine 5-carboxymethylaminomethyl modification enzyme C-terminal subdomain" evidence="12">
    <location>
        <begin position="544"/>
        <end position="615"/>
    </location>
</feature>
<dbReference type="SUPFAM" id="SSF51905">
    <property type="entry name" value="FAD/NAD(P)-binding domain"/>
    <property type="match status" value="1"/>
</dbReference>
<dbReference type="GO" id="GO:0030488">
    <property type="term" value="P:tRNA methylation"/>
    <property type="evidence" value="ECO:0007669"/>
    <property type="project" value="TreeGrafter"/>
</dbReference>
<dbReference type="STRING" id="1526658.BHK69_04595"/>
<name>A0A1D7TXL2_9HYPH</name>
<evidence type="ECO:0000256" key="7">
    <source>
        <dbReference type="ARBA" id="ARBA00022827"/>
    </source>
</evidence>
<dbReference type="GO" id="GO:0002098">
    <property type="term" value="P:tRNA wobble uridine modification"/>
    <property type="evidence" value="ECO:0007669"/>
    <property type="project" value="InterPro"/>
</dbReference>
<evidence type="ECO:0000313" key="13">
    <source>
        <dbReference type="EMBL" id="AOO79856.1"/>
    </source>
</evidence>
<dbReference type="RefSeq" id="WP_069689078.1">
    <property type="nucleotide sequence ID" value="NZ_CP017147.1"/>
</dbReference>
<dbReference type="PANTHER" id="PTHR11806">
    <property type="entry name" value="GLUCOSE INHIBITED DIVISION PROTEIN A"/>
    <property type="match status" value="1"/>
</dbReference>
<accession>A0A1D7TXL2</accession>